<feature type="transmembrane region" description="Helical" evidence="7">
    <location>
        <begin position="83"/>
        <end position="102"/>
    </location>
</feature>
<dbReference type="OrthoDB" id="430207at2759"/>
<dbReference type="GO" id="GO:0016020">
    <property type="term" value="C:membrane"/>
    <property type="evidence" value="ECO:0007669"/>
    <property type="project" value="UniProtKB-SubCell"/>
</dbReference>
<reference evidence="9" key="1">
    <citation type="journal article" date="2021" name="Elife">
        <title>Highly contiguous assemblies of 101 drosophilid genomes.</title>
        <authorList>
            <person name="Kim B.Y."/>
            <person name="Wang J.R."/>
            <person name="Miller D.E."/>
            <person name="Barmina O."/>
            <person name="Delaney E."/>
            <person name="Thompson A."/>
            <person name="Comeault A.A."/>
            <person name="Peede D."/>
            <person name="D'Agostino E.R."/>
            <person name="Pelaez J."/>
            <person name="Aguilar J.M."/>
            <person name="Haji D."/>
            <person name="Matsunaga T."/>
            <person name="Armstrong E.E."/>
            <person name="Zych M."/>
            <person name="Ogawa Y."/>
            <person name="Stamenkovic-Radak M."/>
            <person name="Jelic M."/>
            <person name="Veselinovic M.S."/>
            <person name="Tanaskovic M."/>
            <person name="Eric P."/>
            <person name="Gao J.J."/>
            <person name="Katoh T.K."/>
            <person name="Toda M.J."/>
            <person name="Watabe H."/>
            <person name="Watada M."/>
            <person name="Davis J.S."/>
            <person name="Moyle L.C."/>
            <person name="Manoli G."/>
            <person name="Bertolini E."/>
            <person name="Kostal V."/>
            <person name="Hawley R.S."/>
            <person name="Takahashi A."/>
            <person name="Jones C.D."/>
            <person name="Price D.K."/>
            <person name="Whiteman N."/>
            <person name="Kopp A."/>
            <person name="Matute D.R."/>
            <person name="Petrov D.A."/>
        </authorList>
    </citation>
    <scope>NUCLEOTIDE SEQUENCE [LARGE SCALE GENOMIC DNA]</scope>
</reference>
<protein>
    <recommendedName>
        <fullName evidence="6">Mitochondrial inner membrane protein Mpv17</fullName>
    </recommendedName>
</protein>
<dbReference type="GO" id="GO:1901858">
    <property type="term" value="P:regulation of mitochondrial DNA metabolic process"/>
    <property type="evidence" value="ECO:0007669"/>
    <property type="project" value="TreeGrafter"/>
</dbReference>
<proteinExistence type="inferred from homology"/>
<sequence>MMTGIKAFVKEGINVAAIMGMGDTIAQLFIEKKSLDDWDAARTLRFSALGLVFVGPVLRQWYLFLEKRVPKTHTPMRRGVTKMLLDQGLFAPPFTLVMSFLVPMVNGEPVDKIRKRISESYLTIMARNYMLWPAAQIINFSFVPLGYQVVFAQCVALIWNCYLSMMLNK</sequence>
<evidence type="ECO:0000256" key="6">
    <source>
        <dbReference type="ARBA" id="ARBA00049743"/>
    </source>
</evidence>
<dbReference type="EnsemblMetazoa" id="XM_017131089.2">
    <property type="protein sequence ID" value="XP_016986578.1"/>
    <property type="gene ID" value="LOC108049773"/>
</dbReference>
<evidence type="ECO:0000256" key="5">
    <source>
        <dbReference type="ARBA" id="ARBA00023136"/>
    </source>
</evidence>
<feature type="transmembrane region" description="Helical" evidence="7">
    <location>
        <begin position="137"/>
        <end position="163"/>
    </location>
</feature>
<organism evidence="10">
    <name type="scientific">Drosophila rhopaloa</name>
    <name type="common">Fruit fly</name>
    <dbReference type="NCBI Taxonomy" id="1041015"/>
    <lineage>
        <taxon>Eukaryota</taxon>
        <taxon>Metazoa</taxon>
        <taxon>Ecdysozoa</taxon>
        <taxon>Arthropoda</taxon>
        <taxon>Hexapoda</taxon>
        <taxon>Insecta</taxon>
        <taxon>Pterygota</taxon>
        <taxon>Neoptera</taxon>
        <taxon>Endopterygota</taxon>
        <taxon>Diptera</taxon>
        <taxon>Brachycera</taxon>
        <taxon>Muscomorpha</taxon>
        <taxon>Ephydroidea</taxon>
        <taxon>Drosophilidae</taxon>
        <taxon>Drosophila</taxon>
        <taxon>Sophophora</taxon>
    </lineage>
</organism>
<dbReference type="AlphaFoldDB" id="A0A6P4FGW9"/>
<feature type="transmembrane region" description="Helical" evidence="7">
    <location>
        <begin position="42"/>
        <end position="62"/>
    </location>
</feature>
<name>A0A6P4FGW9_DRORH</name>
<evidence type="ECO:0000256" key="2">
    <source>
        <dbReference type="ARBA" id="ARBA00006824"/>
    </source>
</evidence>
<evidence type="ECO:0000256" key="7">
    <source>
        <dbReference type="RuleBase" id="RU363053"/>
    </source>
</evidence>
<dbReference type="RefSeq" id="XP_016986578.1">
    <property type="nucleotide sequence ID" value="XM_017131089.1"/>
</dbReference>
<evidence type="ECO:0000313" key="8">
    <source>
        <dbReference type="EnsemblMetazoa" id="XP_016986578.1"/>
    </source>
</evidence>
<keyword evidence="5 7" id="KW-0472">Membrane</keyword>
<dbReference type="CTD" id="4358"/>
<comment type="subcellular location">
    <subcellularLocation>
        <location evidence="1">Membrane</location>
        <topology evidence="1">Multi-pass membrane protein</topology>
    </subcellularLocation>
</comment>
<dbReference type="Pfam" id="PF04117">
    <property type="entry name" value="Mpv17_PMP22"/>
    <property type="match status" value="1"/>
</dbReference>
<dbReference type="PANTHER" id="PTHR11266">
    <property type="entry name" value="PEROXISOMAL MEMBRANE PROTEIN 2, PXMP2 MPV17"/>
    <property type="match status" value="1"/>
</dbReference>
<reference evidence="10" key="2">
    <citation type="submission" date="2025-04" db="UniProtKB">
        <authorList>
            <consortium name="RefSeq"/>
        </authorList>
    </citation>
    <scope>IDENTIFICATION</scope>
</reference>
<dbReference type="Proteomes" id="UP001652680">
    <property type="component" value="Unassembled WGS sequence"/>
</dbReference>
<keyword evidence="3 7" id="KW-0812">Transmembrane</keyword>
<dbReference type="GO" id="GO:0005739">
    <property type="term" value="C:mitochondrion"/>
    <property type="evidence" value="ECO:0007669"/>
    <property type="project" value="TreeGrafter"/>
</dbReference>
<reference evidence="8" key="3">
    <citation type="submission" date="2025-05" db="UniProtKB">
        <authorList>
            <consortium name="EnsemblMetazoa"/>
        </authorList>
    </citation>
    <scope>IDENTIFICATION</scope>
</reference>
<dbReference type="PANTHER" id="PTHR11266:SF17">
    <property type="entry name" value="PROTEIN MPV17"/>
    <property type="match status" value="1"/>
</dbReference>
<accession>A0A6P4FGW9</accession>
<dbReference type="GeneID" id="108049773"/>
<comment type="similarity">
    <text evidence="2 7">Belongs to the peroxisomal membrane protein PXMP2/4 family.</text>
</comment>
<evidence type="ECO:0000313" key="9">
    <source>
        <dbReference type="Proteomes" id="UP001652680"/>
    </source>
</evidence>
<evidence type="ECO:0000256" key="4">
    <source>
        <dbReference type="ARBA" id="ARBA00022989"/>
    </source>
</evidence>
<keyword evidence="4 7" id="KW-1133">Transmembrane helix</keyword>
<dbReference type="InterPro" id="IPR007248">
    <property type="entry name" value="Mpv17_PMP22"/>
</dbReference>
<gene>
    <name evidence="10" type="primary">LOC108049773</name>
    <name evidence="8" type="synonym">108049773</name>
</gene>
<evidence type="ECO:0000313" key="10">
    <source>
        <dbReference type="RefSeq" id="XP_016986578.1"/>
    </source>
</evidence>
<evidence type="ECO:0000256" key="3">
    <source>
        <dbReference type="ARBA" id="ARBA00022692"/>
    </source>
</evidence>
<evidence type="ECO:0000256" key="1">
    <source>
        <dbReference type="ARBA" id="ARBA00004141"/>
    </source>
</evidence>
<dbReference type="GO" id="GO:0015267">
    <property type="term" value="F:channel activity"/>
    <property type="evidence" value="ECO:0007669"/>
    <property type="project" value="TreeGrafter"/>
</dbReference>
<keyword evidence="9" id="KW-1185">Reference proteome</keyword>